<dbReference type="Gene3D" id="3.30.160.250">
    <property type="match status" value="1"/>
</dbReference>
<dbReference type="CDD" id="cd22231">
    <property type="entry name" value="RHH_NikR_HicB-like"/>
    <property type="match status" value="1"/>
</dbReference>
<dbReference type="EMBL" id="STGV01000003">
    <property type="protein sequence ID" value="THV23217.1"/>
    <property type="molecule type" value="Genomic_DNA"/>
</dbReference>
<dbReference type="InterPro" id="IPR013321">
    <property type="entry name" value="Arc_rbn_hlx_hlx"/>
</dbReference>
<dbReference type="GO" id="GO:0006355">
    <property type="term" value="P:regulation of DNA-templated transcription"/>
    <property type="evidence" value="ECO:0007669"/>
    <property type="project" value="InterPro"/>
</dbReference>
<keyword evidence="3" id="KW-1185">Reference proteome</keyword>
<organism evidence="2 3">
    <name type="scientific">Peteryoungia ipomoeae</name>
    <dbReference type="NCBI Taxonomy" id="1210932"/>
    <lineage>
        <taxon>Bacteria</taxon>
        <taxon>Pseudomonadati</taxon>
        <taxon>Pseudomonadota</taxon>
        <taxon>Alphaproteobacteria</taxon>
        <taxon>Hyphomicrobiales</taxon>
        <taxon>Rhizobiaceae</taxon>
        <taxon>Peteryoungia</taxon>
    </lineage>
</organism>
<dbReference type="OrthoDB" id="9807959at2"/>
<evidence type="ECO:0000313" key="2">
    <source>
        <dbReference type="EMBL" id="THV23217.1"/>
    </source>
</evidence>
<dbReference type="Proteomes" id="UP000308828">
    <property type="component" value="Unassembled WGS sequence"/>
</dbReference>
<dbReference type="RefSeq" id="WP_136598659.1">
    <property type="nucleotide sequence ID" value="NZ_STGV01000003.1"/>
</dbReference>
<accession>A0A4S8NZM9</accession>
<dbReference type="InterPro" id="IPR035069">
    <property type="entry name" value="TTHA1013/TTHA0281-like"/>
</dbReference>
<comment type="caution">
    <text evidence="2">The sequence shown here is derived from an EMBL/GenBank/DDBJ whole genome shotgun (WGS) entry which is preliminary data.</text>
</comment>
<reference evidence="2 3" key="1">
    <citation type="submission" date="2019-04" db="EMBL/GenBank/DDBJ databases">
        <title>Genome sequence of strain shin9-1.</title>
        <authorList>
            <person name="Gao J."/>
            <person name="Sun J."/>
        </authorList>
    </citation>
    <scope>NUCLEOTIDE SEQUENCE [LARGE SCALE GENOMIC DNA]</scope>
    <source>
        <strain evidence="3">shin9-1</strain>
    </source>
</reference>
<protein>
    <submittedName>
        <fullName evidence="2">HicB family protein</fullName>
    </submittedName>
</protein>
<feature type="domain" description="HicB-like antitoxin of toxin-antitoxin system" evidence="1">
    <location>
        <begin position="6"/>
        <end position="125"/>
    </location>
</feature>
<proteinExistence type="predicted"/>
<dbReference type="InterPro" id="IPR031807">
    <property type="entry name" value="HicB-like"/>
</dbReference>
<dbReference type="Pfam" id="PF15919">
    <property type="entry name" value="HicB_lk_antitox"/>
    <property type="match status" value="1"/>
</dbReference>
<dbReference type="AlphaFoldDB" id="A0A4S8NZM9"/>
<name>A0A4S8NZM9_9HYPH</name>
<dbReference type="SUPFAM" id="SSF143100">
    <property type="entry name" value="TTHA1013/TTHA0281-like"/>
    <property type="match status" value="1"/>
</dbReference>
<gene>
    <name evidence="2" type="ORF">FAA97_11460</name>
</gene>
<evidence type="ECO:0000313" key="3">
    <source>
        <dbReference type="Proteomes" id="UP000308828"/>
    </source>
</evidence>
<dbReference type="Gene3D" id="1.10.1220.10">
    <property type="entry name" value="Met repressor-like"/>
    <property type="match status" value="1"/>
</dbReference>
<evidence type="ECO:0000259" key="1">
    <source>
        <dbReference type="Pfam" id="PF15919"/>
    </source>
</evidence>
<sequence>MQIVALIHRESENYGISFPDLPGCISAASSLDELMLDGKETLDLHLEQMAQDGEALPEFRSLDSLRADPEFAEDFATAELVTLMPVDIAGRAVKVTITMEEHLLMRLNKAAERQGYTRSGFIAEAVRRKLAG</sequence>